<name>A0ABW0QTB7_9GAMM</name>
<feature type="region of interest" description="Disordered" evidence="2">
    <location>
        <begin position="556"/>
        <end position="578"/>
    </location>
</feature>
<dbReference type="Pfam" id="PF04185">
    <property type="entry name" value="Phosphoesterase"/>
    <property type="match status" value="1"/>
</dbReference>
<dbReference type="EMBL" id="JBHSNF010000003">
    <property type="protein sequence ID" value="MFC5526797.1"/>
    <property type="molecule type" value="Genomic_DNA"/>
</dbReference>
<evidence type="ECO:0000256" key="1">
    <source>
        <dbReference type="ARBA" id="ARBA00022801"/>
    </source>
</evidence>
<organism evidence="4 5">
    <name type="scientific">Rhodanobacter ginsengisoli</name>
    <dbReference type="NCBI Taxonomy" id="418646"/>
    <lineage>
        <taxon>Bacteria</taxon>
        <taxon>Pseudomonadati</taxon>
        <taxon>Pseudomonadota</taxon>
        <taxon>Gammaproteobacteria</taxon>
        <taxon>Lysobacterales</taxon>
        <taxon>Rhodanobacteraceae</taxon>
        <taxon>Rhodanobacter</taxon>
    </lineage>
</organism>
<reference evidence="5" key="1">
    <citation type="journal article" date="2019" name="Int. J. Syst. Evol. Microbiol.">
        <title>The Global Catalogue of Microorganisms (GCM) 10K type strain sequencing project: providing services to taxonomists for standard genome sequencing and annotation.</title>
        <authorList>
            <consortium name="The Broad Institute Genomics Platform"/>
            <consortium name="The Broad Institute Genome Sequencing Center for Infectious Disease"/>
            <person name="Wu L."/>
            <person name="Ma J."/>
        </authorList>
    </citation>
    <scope>NUCLEOTIDE SEQUENCE [LARGE SCALE GENOMIC DNA]</scope>
    <source>
        <strain evidence="5">CGMCC 1.16619</strain>
    </source>
</reference>
<keyword evidence="1" id="KW-0378">Hydrolase</keyword>
<protein>
    <submittedName>
        <fullName evidence="4">Phospholipase C</fullName>
    </submittedName>
</protein>
<evidence type="ECO:0000313" key="5">
    <source>
        <dbReference type="Proteomes" id="UP001596114"/>
    </source>
</evidence>
<dbReference type="RefSeq" id="WP_377320852.1">
    <property type="nucleotide sequence ID" value="NZ_JBHSNF010000003.1"/>
</dbReference>
<dbReference type="Gene3D" id="3.40.720.10">
    <property type="entry name" value="Alkaline Phosphatase, subunit A"/>
    <property type="match status" value="2"/>
</dbReference>
<sequence>MLSLSMFRKALLPASIAVMSFAFAASAQVGAPPGPGNTPASFGPAASHGGARTATPIKHLVVIFDENRSFDHYFATYPHAANPAGEPAFHARPFTPPVEGLDARLLNANPNKLNAANGVNAVNPFRLDRTQANTEGQNHGYTAEQKAYDNGKADLFPLYTGNNTVSSTGTFGTPGLVMGYYDGNTVTALWNYAQRFAMNDNTYTDTYGPSTPGALHVVSGTTAGAVIPNGVAPSGVTPDGQGGYTVTGDPDPAFDICSNAKKSVEMTSKNIGNLLNASHISWGSFMGGFDLSAVNDNGSTGCARSTYSNVLGGNKTDYIPHHAWFQYYASTANPTHERPTSPAYVGHADPKDSTGAPVNHAYDLEDFYHAVKSGNFPAVSYIKSPAVGDAHPGNSDPLDEQAYLVQLVNFIQSQPEWKDTAIIITYDDSDGWYDHRYAAPTTSSSDPTADQLNGAGICTSAQAMPGKGVDGKVVNGRCGPGTRIPFLVLSPYARSNYVASNRLTQSSVVRFIEDNWLHGERLGDGSNDAAAGSIMGMFDFSHGRAFATQPLFLDPDTGTEVSSSDPGHGHGHHHGRGHGHWLRPWQY</sequence>
<dbReference type="CDD" id="cd16013">
    <property type="entry name" value="AcpA"/>
    <property type="match status" value="1"/>
</dbReference>
<evidence type="ECO:0000256" key="2">
    <source>
        <dbReference type="SAM" id="MobiDB-lite"/>
    </source>
</evidence>
<comment type="caution">
    <text evidence="4">The sequence shown here is derived from an EMBL/GenBank/DDBJ whole genome shotgun (WGS) entry which is preliminary data.</text>
</comment>
<evidence type="ECO:0000256" key="3">
    <source>
        <dbReference type="SAM" id="SignalP"/>
    </source>
</evidence>
<accession>A0ABW0QTB7</accession>
<feature type="chain" id="PRO_5047304153" evidence="3">
    <location>
        <begin position="25"/>
        <end position="587"/>
    </location>
</feature>
<dbReference type="PANTHER" id="PTHR31956:SF1">
    <property type="entry name" value="NON-SPECIFIC PHOSPHOLIPASE C1"/>
    <property type="match status" value="1"/>
</dbReference>
<feature type="compositionally biased region" description="Basic residues" evidence="2">
    <location>
        <begin position="569"/>
        <end position="578"/>
    </location>
</feature>
<dbReference type="InterPro" id="IPR017850">
    <property type="entry name" value="Alkaline_phosphatase_core_sf"/>
</dbReference>
<feature type="signal peptide" evidence="3">
    <location>
        <begin position="1"/>
        <end position="24"/>
    </location>
</feature>
<dbReference type="InterPro" id="IPR007312">
    <property type="entry name" value="Phosphoesterase"/>
</dbReference>
<gene>
    <name evidence="4" type="ORF">ACFPPA_13730</name>
</gene>
<keyword evidence="5" id="KW-1185">Reference proteome</keyword>
<dbReference type="Proteomes" id="UP001596114">
    <property type="component" value="Unassembled WGS sequence"/>
</dbReference>
<keyword evidence="3" id="KW-0732">Signal</keyword>
<evidence type="ECO:0000313" key="4">
    <source>
        <dbReference type="EMBL" id="MFC5526797.1"/>
    </source>
</evidence>
<proteinExistence type="predicted"/>
<dbReference type="PANTHER" id="PTHR31956">
    <property type="entry name" value="NON-SPECIFIC PHOSPHOLIPASE C4-RELATED"/>
    <property type="match status" value="1"/>
</dbReference>